<dbReference type="Gene3D" id="4.10.280.10">
    <property type="entry name" value="Helix-loop-helix DNA-binding domain"/>
    <property type="match status" value="1"/>
</dbReference>
<dbReference type="EMBL" id="QFFZ01000002">
    <property type="protein sequence ID" value="TEB13400.1"/>
    <property type="molecule type" value="Genomic_DNA"/>
</dbReference>
<reference evidence="1 2" key="1">
    <citation type="journal article" date="2018" name="Environ. Microbiol.">
        <title>Novel energy conservation strategies and behaviour of Pelotomaculum schinkii driving syntrophic propionate catabolism.</title>
        <authorList>
            <person name="Hidalgo-Ahumada C.A.P."/>
            <person name="Nobu M.K."/>
            <person name="Narihiro T."/>
            <person name="Tamaki H."/>
            <person name="Liu W.T."/>
            <person name="Kamagata Y."/>
            <person name="Stams A.J.M."/>
            <person name="Imachi H."/>
            <person name="Sousa D.Z."/>
        </authorList>
    </citation>
    <scope>NUCLEOTIDE SEQUENCE [LARGE SCALE GENOMIC DNA]</scope>
    <source>
        <strain evidence="1 2">MGP</strain>
    </source>
</reference>
<dbReference type="AlphaFoldDB" id="A0A4Y7RXB2"/>
<sequence>MPNIFKLNLRFKLAQARLIDMAMKYGLADPRAIAQSHKVDKLHTELQRRMAG</sequence>
<dbReference type="InterPro" id="IPR036638">
    <property type="entry name" value="HLH_DNA-bd_sf"/>
</dbReference>
<dbReference type="GO" id="GO:0043937">
    <property type="term" value="P:regulation of sporulation"/>
    <property type="evidence" value="ECO:0007669"/>
    <property type="project" value="InterPro"/>
</dbReference>
<accession>A0A4Y7RXB2</accession>
<protein>
    <recommendedName>
        <fullName evidence="3">Spo0E like sporulation regulatory protein</fullName>
    </recommendedName>
</protein>
<evidence type="ECO:0000313" key="2">
    <source>
        <dbReference type="Proteomes" id="UP000297597"/>
    </source>
</evidence>
<gene>
    <name evidence="1" type="ORF">Pmgp_00294</name>
</gene>
<keyword evidence="2" id="KW-1185">Reference proteome</keyword>
<evidence type="ECO:0000313" key="1">
    <source>
        <dbReference type="EMBL" id="TEB13400.1"/>
    </source>
</evidence>
<organism evidence="1 2">
    <name type="scientific">Pelotomaculum propionicicum</name>
    <dbReference type="NCBI Taxonomy" id="258475"/>
    <lineage>
        <taxon>Bacteria</taxon>
        <taxon>Bacillati</taxon>
        <taxon>Bacillota</taxon>
        <taxon>Clostridia</taxon>
        <taxon>Eubacteriales</taxon>
        <taxon>Desulfotomaculaceae</taxon>
        <taxon>Pelotomaculum</taxon>
    </lineage>
</organism>
<dbReference type="Proteomes" id="UP000297597">
    <property type="component" value="Unassembled WGS sequence"/>
</dbReference>
<dbReference type="RefSeq" id="WP_134212186.1">
    <property type="nucleotide sequence ID" value="NZ_QFFZ01000002.1"/>
</dbReference>
<name>A0A4Y7RXB2_9FIRM</name>
<evidence type="ECO:0008006" key="3">
    <source>
        <dbReference type="Google" id="ProtNLM"/>
    </source>
</evidence>
<proteinExistence type="predicted"/>
<dbReference type="InterPro" id="IPR037208">
    <property type="entry name" value="Spo0E-like_sf"/>
</dbReference>
<dbReference type="GO" id="GO:0046983">
    <property type="term" value="F:protein dimerization activity"/>
    <property type="evidence" value="ECO:0007669"/>
    <property type="project" value="InterPro"/>
</dbReference>
<comment type="caution">
    <text evidence="1">The sequence shown here is derived from an EMBL/GenBank/DDBJ whole genome shotgun (WGS) entry which is preliminary data.</text>
</comment>
<dbReference type="SUPFAM" id="SSF140500">
    <property type="entry name" value="BAS1536-like"/>
    <property type="match status" value="1"/>
</dbReference>